<reference evidence="5 6" key="1">
    <citation type="submission" date="2021-03" db="EMBL/GenBank/DDBJ databases">
        <title>Genomic Encyclopedia of Type Strains, Phase IV (KMG-IV): sequencing the most valuable type-strain genomes for metagenomic binning, comparative biology and taxonomic classification.</title>
        <authorList>
            <person name="Goeker M."/>
        </authorList>
    </citation>
    <scope>NUCLEOTIDE SEQUENCE [LARGE SCALE GENOMIC DNA]</scope>
    <source>
        <strain evidence="5 6">DSM 23491</strain>
    </source>
</reference>
<evidence type="ECO:0000313" key="5">
    <source>
        <dbReference type="EMBL" id="MBP1938635.1"/>
    </source>
</evidence>
<dbReference type="EMBL" id="JAGGKP010000019">
    <property type="protein sequence ID" value="MBP1938635.1"/>
    <property type="molecule type" value="Genomic_DNA"/>
</dbReference>
<feature type="domain" description="HTH araC/xylS-type" evidence="4">
    <location>
        <begin position="1"/>
        <end position="83"/>
    </location>
</feature>
<dbReference type="PANTHER" id="PTHR43280">
    <property type="entry name" value="ARAC-FAMILY TRANSCRIPTIONAL REGULATOR"/>
    <property type="match status" value="1"/>
</dbReference>
<name>A0ABS4H9B3_9BACL</name>
<comment type="caution">
    <text evidence="5">The sequence shown here is derived from an EMBL/GenBank/DDBJ whole genome shotgun (WGS) entry which is preliminary data.</text>
</comment>
<dbReference type="InterPro" id="IPR018060">
    <property type="entry name" value="HTH_AraC"/>
</dbReference>
<sequence length="87" mass="10319">MAMVSNHVSLNYSYFSQAFKDYTGENFVNYLKKIRIKEAKMLLEQTNDKIYEIGSKVGFDQVKQFNRVFRELEGISAVEYRDKIYTK</sequence>
<dbReference type="SMART" id="SM00342">
    <property type="entry name" value="HTH_ARAC"/>
    <property type="match status" value="1"/>
</dbReference>
<protein>
    <submittedName>
        <fullName evidence="5">YesN/AraC family two-component response regulator</fullName>
    </submittedName>
</protein>
<dbReference type="Pfam" id="PF12833">
    <property type="entry name" value="HTH_18"/>
    <property type="match status" value="1"/>
</dbReference>
<dbReference type="Gene3D" id="1.10.10.60">
    <property type="entry name" value="Homeodomain-like"/>
    <property type="match status" value="2"/>
</dbReference>
<proteinExistence type="predicted"/>
<dbReference type="InterPro" id="IPR018062">
    <property type="entry name" value="HTH_AraC-typ_CS"/>
</dbReference>
<evidence type="ECO:0000313" key="6">
    <source>
        <dbReference type="Proteomes" id="UP001519273"/>
    </source>
</evidence>
<dbReference type="PANTHER" id="PTHR43280:SF2">
    <property type="entry name" value="HTH-TYPE TRANSCRIPTIONAL REGULATOR EXSA"/>
    <property type="match status" value="1"/>
</dbReference>
<keyword evidence="3" id="KW-0804">Transcription</keyword>
<dbReference type="SUPFAM" id="SSF46689">
    <property type="entry name" value="Homeodomain-like"/>
    <property type="match status" value="1"/>
</dbReference>
<keyword evidence="2" id="KW-0238">DNA-binding</keyword>
<evidence type="ECO:0000256" key="1">
    <source>
        <dbReference type="ARBA" id="ARBA00023015"/>
    </source>
</evidence>
<keyword evidence="1" id="KW-0805">Transcription regulation</keyword>
<gene>
    <name evidence="5" type="ORF">J2Z20_003577</name>
</gene>
<dbReference type="PROSITE" id="PS01124">
    <property type="entry name" value="HTH_ARAC_FAMILY_2"/>
    <property type="match status" value="1"/>
</dbReference>
<evidence type="ECO:0000256" key="3">
    <source>
        <dbReference type="ARBA" id="ARBA00023163"/>
    </source>
</evidence>
<organism evidence="5 6">
    <name type="scientific">Paenibacillus sediminis</name>
    <dbReference type="NCBI Taxonomy" id="664909"/>
    <lineage>
        <taxon>Bacteria</taxon>
        <taxon>Bacillati</taxon>
        <taxon>Bacillota</taxon>
        <taxon>Bacilli</taxon>
        <taxon>Bacillales</taxon>
        <taxon>Paenibacillaceae</taxon>
        <taxon>Paenibacillus</taxon>
    </lineage>
</organism>
<dbReference type="InterPro" id="IPR009057">
    <property type="entry name" value="Homeodomain-like_sf"/>
</dbReference>
<accession>A0ABS4H9B3</accession>
<evidence type="ECO:0000259" key="4">
    <source>
        <dbReference type="PROSITE" id="PS01124"/>
    </source>
</evidence>
<dbReference type="PROSITE" id="PS00041">
    <property type="entry name" value="HTH_ARAC_FAMILY_1"/>
    <property type="match status" value="1"/>
</dbReference>
<dbReference type="RefSeq" id="WP_209853317.1">
    <property type="nucleotide sequence ID" value="NZ_CBCRVE010000019.1"/>
</dbReference>
<evidence type="ECO:0000256" key="2">
    <source>
        <dbReference type="ARBA" id="ARBA00023125"/>
    </source>
</evidence>
<keyword evidence="6" id="KW-1185">Reference proteome</keyword>
<dbReference type="Proteomes" id="UP001519273">
    <property type="component" value="Unassembled WGS sequence"/>
</dbReference>